<evidence type="ECO:0000313" key="2">
    <source>
        <dbReference type="Proteomes" id="UP000886523"/>
    </source>
</evidence>
<evidence type="ECO:0000313" key="1">
    <source>
        <dbReference type="EMBL" id="KAF9508624.1"/>
    </source>
</evidence>
<reference evidence="1" key="1">
    <citation type="journal article" date="2020" name="Nat. Commun.">
        <title>Large-scale genome sequencing of mycorrhizal fungi provides insights into the early evolution of symbiotic traits.</title>
        <authorList>
            <person name="Miyauchi S."/>
            <person name="Kiss E."/>
            <person name="Kuo A."/>
            <person name="Drula E."/>
            <person name="Kohler A."/>
            <person name="Sanchez-Garcia M."/>
            <person name="Morin E."/>
            <person name="Andreopoulos B."/>
            <person name="Barry K.W."/>
            <person name="Bonito G."/>
            <person name="Buee M."/>
            <person name="Carver A."/>
            <person name="Chen C."/>
            <person name="Cichocki N."/>
            <person name="Clum A."/>
            <person name="Culley D."/>
            <person name="Crous P.W."/>
            <person name="Fauchery L."/>
            <person name="Girlanda M."/>
            <person name="Hayes R.D."/>
            <person name="Keri Z."/>
            <person name="LaButti K."/>
            <person name="Lipzen A."/>
            <person name="Lombard V."/>
            <person name="Magnuson J."/>
            <person name="Maillard F."/>
            <person name="Murat C."/>
            <person name="Nolan M."/>
            <person name="Ohm R.A."/>
            <person name="Pangilinan J."/>
            <person name="Pereira M.F."/>
            <person name="Perotto S."/>
            <person name="Peter M."/>
            <person name="Pfister S."/>
            <person name="Riley R."/>
            <person name="Sitrit Y."/>
            <person name="Stielow J.B."/>
            <person name="Szollosi G."/>
            <person name="Zifcakova L."/>
            <person name="Stursova M."/>
            <person name="Spatafora J.W."/>
            <person name="Tedersoo L."/>
            <person name="Vaario L.M."/>
            <person name="Yamada A."/>
            <person name="Yan M."/>
            <person name="Wang P."/>
            <person name="Xu J."/>
            <person name="Bruns T."/>
            <person name="Baldrian P."/>
            <person name="Vilgalys R."/>
            <person name="Dunand C."/>
            <person name="Henrissat B."/>
            <person name="Grigoriev I.V."/>
            <person name="Hibbett D."/>
            <person name="Nagy L.G."/>
            <person name="Martin F.M."/>
        </authorList>
    </citation>
    <scope>NUCLEOTIDE SEQUENCE</scope>
    <source>
        <strain evidence="1">UP504</strain>
    </source>
</reference>
<proteinExistence type="predicted"/>
<accession>A0A9P6AMK6</accession>
<dbReference type="EMBL" id="MU129054">
    <property type="protein sequence ID" value="KAF9508624.1"/>
    <property type="molecule type" value="Genomic_DNA"/>
</dbReference>
<dbReference type="AlphaFoldDB" id="A0A9P6AMK6"/>
<name>A0A9P6AMK6_9AGAM</name>
<sequence>MARTWGTLPPGWREEYKGRAKTALVQTSSQLRFASIYLDATRVLTGSSDGDLGDNRRHPRSMLLVSYTESTSPVPITSPEIVQSPEYTDAFLAPERGETGKAHESAGNRELHYSPHLSGDTVSTHRGPSWDRIHCLTPSGNAIYSSIRPEEECPECKLYSVSISFSLSVPSIADYSQEKSSFFCAIILENLISAGNGANVSDTPTKFPAAFCSEDQGKNQKNLLAKEPPQVALPAPIEVQESSTDNEISTLGCLSPVVSPGGGINPAVPSDGHPGNDLRWPATFHGFPSTRRAALLPGALEASKSPSKRAGFIAKCGFNFDLDLTNDSNQSLLVAILQRAIEIPHAADNSRPARKRVYR</sequence>
<keyword evidence="2" id="KW-1185">Reference proteome</keyword>
<comment type="caution">
    <text evidence="1">The sequence shown here is derived from an EMBL/GenBank/DDBJ whole genome shotgun (WGS) entry which is preliminary data.</text>
</comment>
<gene>
    <name evidence="1" type="ORF">BS47DRAFT_1397621</name>
</gene>
<protein>
    <submittedName>
        <fullName evidence="1">Uncharacterized protein</fullName>
    </submittedName>
</protein>
<organism evidence="1 2">
    <name type="scientific">Hydnum rufescens UP504</name>
    <dbReference type="NCBI Taxonomy" id="1448309"/>
    <lineage>
        <taxon>Eukaryota</taxon>
        <taxon>Fungi</taxon>
        <taxon>Dikarya</taxon>
        <taxon>Basidiomycota</taxon>
        <taxon>Agaricomycotina</taxon>
        <taxon>Agaricomycetes</taxon>
        <taxon>Cantharellales</taxon>
        <taxon>Hydnaceae</taxon>
        <taxon>Hydnum</taxon>
    </lineage>
</organism>
<dbReference type="Proteomes" id="UP000886523">
    <property type="component" value="Unassembled WGS sequence"/>
</dbReference>